<dbReference type="GeneID" id="116292490"/>
<protein>
    <submittedName>
        <fullName evidence="2">Interferon-induced protein 44-like</fullName>
    </submittedName>
</protein>
<dbReference type="OrthoDB" id="6148918at2759"/>
<dbReference type="AlphaFoldDB" id="A0A6P8HSR1"/>
<dbReference type="KEGG" id="aten:116292490"/>
<accession>A0A6P8HSR1</accession>
<name>A0A6P8HSR1_ACTTE</name>
<dbReference type="InParanoid" id="A0A6P8HSR1"/>
<evidence type="ECO:0000313" key="1">
    <source>
        <dbReference type="Proteomes" id="UP000515163"/>
    </source>
</evidence>
<dbReference type="Proteomes" id="UP000515163">
    <property type="component" value="Unplaced"/>
</dbReference>
<evidence type="ECO:0000313" key="2">
    <source>
        <dbReference type="RefSeq" id="XP_031555682.1"/>
    </source>
</evidence>
<dbReference type="RefSeq" id="XP_031555682.1">
    <property type="nucleotide sequence ID" value="XM_031699822.1"/>
</dbReference>
<organism evidence="1 2">
    <name type="scientific">Actinia tenebrosa</name>
    <name type="common">Australian red waratah sea anemone</name>
    <dbReference type="NCBI Taxonomy" id="6105"/>
    <lineage>
        <taxon>Eukaryota</taxon>
        <taxon>Metazoa</taxon>
        <taxon>Cnidaria</taxon>
        <taxon>Anthozoa</taxon>
        <taxon>Hexacorallia</taxon>
        <taxon>Actiniaria</taxon>
        <taxon>Actiniidae</taxon>
        <taxon>Actinia</taxon>
    </lineage>
</organism>
<gene>
    <name evidence="2" type="primary">LOC116292490</name>
</gene>
<proteinExistence type="predicted"/>
<sequence>MYKIIPKDESEPLRWRICDTMGLQPHRENDCANILKAIDGHVPDRFKFSEEQINQGTPSYIAHSPTKRQSSLCCYSDQCPGA</sequence>
<reference evidence="2" key="1">
    <citation type="submission" date="2025-08" db="UniProtKB">
        <authorList>
            <consortium name="RefSeq"/>
        </authorList>
    </citation>
    <scope>IDENTIFICATION</scope>
</reference>
<keyword evidence="1" id="KW-1185">Reference proteome</keyword>